<sequence>MHKIVATKITPFKRNEIKLWDFHKSVIHLPQISKGCHLSVAEIIPKEPGQVMLPRDTRK</sequence>
<keyword evidence="2" id="KW-1185">Reference proteome</keyword>
<evidence type="ECO:0000313" key="2">
    <source>
        <dbReference type="Proteomes" id="UP000232673"/>
    </source>
</evidence>
<accession>A0A2N0U4G5</accession>
<name>A0A2N0U4G5_9FLAO</name>
<proteinExistence type="predicted"/>
<organism evidence="1 2">
    <name type="scientific">Salegentibacter salinarum</name>
    <dbReference type="NCBI Taxonomy" id="447422"/>
    <lineage>
        <taxon>Bacteria</taxon>
        <taxon>Pseudomonadati</taxon>
        <taxon>Bacteroidota</taxon>
        <taxon>Flavobacteriia</taxon>
        <taxon>Flavobacteriales</taxon>
        <taxon>Flavobacteriaceae</taxon>
        <taxon>Salegentibacter</taxon>
    </lineage>
</organism>
<dbReference type="Proteomes" id="UP000232673">
    <property type="component" value="Unassembled WGS sequence"/>
</dbReference>
<dbReference type="AlphaFoldDB" id="A0A2N0U4G5"/>
<reference evidence="1 2" key="1">
    <citation type="submission" date="2015-10" db="EMBL/GenBank/DDBJ databases">
        <title>Draft genome sequence of Salegentibacter salinarum KCTC 12975.</title>
        <authorList>
            <person name="Lin W."/>
            <person name="Zheng Q."/>
        </authorList>
    </citation>
    <scope>NUCLEOTIDE SEQUENCE [LARGE SCALE GENOMIC DNA]</scope>
    <source>
        <strain evidence="1 2">KCTC 12975</strain>
    </source>
</reference>
<evidence type="ECO:0000313" key="1">
    <source>
        <dbReference type="EMBL" id="PKD21902.1"/>
    </source>
</evidence>
<comment type="caution">
    <text evidence="1">The sequence shown here is derived from an EMBL/GenBank/DDBJ whole genome shotgun (WGS) entry which is preliminary data.</text>
</comment>
<protein>
    <submittedName>
        <fullName evidence="1">Uncharacterized protein</fullName>
    </submittedName>
</protein>
<dbReference type="EMBL" id="LKTS01000001">
    <property type="protein sequence ID" value="PKD21902.1"/>
    <property type="molecule type" value="Genomic_DNA"/>
</dbReference>
<gene>
    <name evidence="1" type="ORF">APR41_02680</name>
</gene>